<feature type="signal peptide" evidence="1">
    <location>
        <begin position="1"/>
        <end position="29"/>
    </location>
</feature>
<feature type="chain" id="PRO_5043589140" description="VWA domain-containing protein" evidence="1">
    <location>
        <begin position="30"/>
        <end position="350"/>
    </location>
</feature>
<dbReference type="SUPFAM" id="SSF53300">
    <property type="entry name" value="vWA-like"/>
    <property type="match status" value="1"/>
</dbReference>
<evidence type="ECO:0000313" key="3">
    <source>
        <dbReference type="Proteomes" id="UP001249020"/>
    </source>
</evidence>
<dbReference type="InterPro" id="IPR036465">
    <property type="entry name" value="vWFA_dom_sf"/>
</dbReference>
<dbReference type="SUPFAM" id="SSF49299">
    <property type="entry name" value="PKD domain"/>
    <property type="match status" value="1"/>
</dbReference>
<proteinExistence type="predicted"/>
<evidence type="ECO:0000313" key="2">
    <source>
        <dbReference type="EMBL" id="MDT0582101.1"/>
    </source>
</evidence>
<name>A0AAW8QYD3_9ALTE</name>
<gene>
    <name evidence="2" type="ORF">RM544_06095</name>
</gene>
<sequence>MFNFKTKGLLNCVATMMLCMLLSSKSALAEKDSNIWVIFDASSSMGVSQTVIADMLKELEQQLQDNSSLTDAAKLISFRDVIIDEKKGSLSQIRTNLAETKLISSTEDVLSALQLIASTPELNEAIVLIFSDGKNDLLENADTAKLMQNLKNRRSEFHAFIPFPAWCNRSLALAVDRDHMVLNPDSSMQKCDTLRFLKGKRYGEKPEERKLATLAFETGGMVWPILNFTMTGIESEIMPKDFVETTATKLADIIEGKGAKSLFATVKYDDEAYLGQTVFFEVTSSYSIEGIGDVTNWQWDYDGDGEVDDVGTFVQTSFSEAGDNYISLIISNSDIPAVSRTLRLHVQVSE</sequence>
<organism evidence="2 3">
    <name type="scientific">Brumicola blandensis</name>
    <dbReference type="NCBI Taxonomy" id="3075611"/>
    <lineage>
        <taxon>Bacteria</taxon>
        <taxon>Pseudomonadati</taxon>
        <taxon>Pseudomonadota</taxon>
        <taxon>Gammaproteobacteria</taxon>
        <taxon>Alteromonadales</taxon>
        <taxon>Alteromonadaceae</taxon>
        <taxon>Brumicola</taxon>
    </lineage>
</organism>
<dbReference type="InterPro" id="IPR013783">
    <property type="entry name" value="Ig-like_fold"/>
</dbReference>
<dbReference type="InterPro" id="IPR035986">
    <property type="entry name" value="PKD_dom_sf"/>
</dbReference>
<keyword evidence="3" id="KW-1185">Reference proteome</keyword>
<dbReference type="Gene3D" id="2.60.40.10">
    <property type="entry name" value="Immunoglobulins"/>
    <property type="match status" value="1"/>
</dbReference>
<reference evidence="2 3" key="1">
    <citation type="submission" date="2023-09" db="EMBL/GenBank/DDBJ databases">
        <authorList>
            <person name="Rey-Velasco X."/>
        </authorList>
    </citation>
    <scope>NUCLEOTIDE SEQUENCE [LARGE SCALE GENOMIC DNA]</scope>
    <source>
        <strain evidence="2 3">W409</strain>
    </source>
</reference>
<dbReference type="Proteomes" id="UP001249020">
    <property type="component" value="Unassembled WGS sequence"/>
</dbReference>
<evidence type="ECO:0000256" key="1">
    <source>
        <dbReference type="SAM" id="SignalP"/>
    </source>
</evidence>
<keyword evidence="1" id="KW-0732">Signal</keyword>
<dbReference type="AlphaFoldDB" id="A0AAW8QYD3"/>
<evidence type="ECO:0008006" key="4">
    <source>
        <dbReference type="Google" id="ProtNLM"/>
    </source>
</evidence>
<dbReference type="EMBL" id="JAVRIE010000002">
    <property type="protein sequence ID" value="MDT0582101.1"/>
    <property type="molecule type" value="Genomic_DNA"/>
</dbReference>
<dbReference type="RefSeq" id="WP_311360883.1">
    <property type="nucleotide sequence ID" value="NZ_JAVRIE010000002.1"/>
</dbReference>
<protein>
    <recommendedName>
        <fullName evidence="4">VWA domain-containing protein</fullName>
    </recommendedName>
</protein>
<comment type="caution">
    <text evidence="2">The sequence shown here is derived from an EMBL/GenBank/DDBJ whole genome shotgun (WGS) entry which is preliminary data.</text>
</comment>
<accession>A0AAW8QYD3</accession>